<dbReference type="PRINTS" id="PR00081">
    <property type="entry name" value="GDHRDH"/>
</dbReference>
<dbReference type="SUPFAM" id="SSF51735">
    <property type="entry name" value="NAD(P)-binding Rossmann-fold domains"/>
    <property type="match status" value="1"/>
</dbReference>
<dbReference type="OrthoDB" id="191139at2759"/>
<keyword evidence="2" id="KW-1185">Reference proteome</keyword>
<protein>
    <submittedName>
        <fullName evidence="1">Short-chain dehydrogenase TIC 32, chloroplastic</fullName>
    </submittedName>
</protein>
<organism evidence="1 2">
    <name type="scientific">Dorcoceras hygrometricum</name>
    <dbReference type="NCBI Taxonomy" id="472368"/>
    <lineage>
        <taxon>Eukaryota</taxon>
        <taxon>Viridiplantae</taxon>
        <taxon>Streptophyta</taxon>
        <taxon>Embryophyta</taxon>
        <taxon>Tracheophyta</taxon>
        <taxon>Spermatophyta</taxon>
        <taxon>Magnoliopsida</taxon>
        <taxon>eudicotyledons</taxon>
        <taxon>Gunneridae</taxon>
        <taxon>Pentapetalae</taxon>
        <taxon>asterids</taxon>
        <taxon>lamiids</taxon>
        <taxon>Lamiales</taxon>
        <taxon>Gesneriaceae</taxon>
        <taxon>Didymocarpoideae</taxon>
        <taxon>Trichosporeae</taxon>
        <taxon>Loxocarpinae</taxon>
        <taxon>Dorcoceras</taxon>
    </lineage>
</organism>
<dbReference type="CDD" id="cd05327">
    <property type="entry name" value="retinol-DH_like_SDR_c_like"/>
    <property type="match status" value="1"/>
</dbReference>
<dbReference type="PANTHER" id="PTHR48476">
    <property type="entry name" value="SHORT-CHAIN DEHYDROGENASE TIC 32, CHLOROPLASTIC-LIKE"/>
    <property type="match status" value="1"/>
</dbReference>
<dbReference type="Pfam" id="PF00106">
    <property type="entry name" value="adh_short"/>
    <property type="match status" value="1"/>
</dbReference>
<dbReference type="EMBL" id="KV003883">
    <property type="protein sequence ID" value="KZV36477.1"/>
    <property type="molecule type" value="Genomic_DNA"/>
</dbReference>
<evidence type="ECO:0000313" key="1">
    <source>
        <dbReference type="EMBL" id="KZV36477.1"/>
    </source>
</evidence>
<dbReference type="PANTHER" id="PTHR48476:SF1">
    <property type="entry name" value="SHORT-CHAIN DEHYDROGENASE TIC 32, CHLOROPLASTIC-LIKE"/>
    <property type="match status" value="1"/>
</dbReference>
<dbReference type="AlphaFoldDB" id="A0A2Z7BW53"/>
<dbReference type="Proteomes" id="UP000250235">
    <property type="component" value="Unassembled WGS sequence"/>
</dbReference>
<dbReference type="InterPro" id="IPR002347">
    <property type="entry name" value="SDR_fam"/>
</dbReference>
<dbReference type="InterPro" id="IPR055280">
    <property type="entry name" value="TIC32"/>
</dbReference>
<evidence type="ECO:0000313" key="2">
    <source>
        <dbReference type="Proteomes" id="UP000250235"/>
    </source>
</evidence>
<sequence length="412" mass="45249">MGDRAPQIACTRLPLPLFHARNRLFYESKKNMESDIWTNSLEVQRNEKARNPTHNPTLIMDLISSKIAPTFRLSTSFPNTRNIVSATDLSRQMWPFKSNGKSGFSSSSSAEEVTSGIDGSGLTAIVTGASSGIGAETARVLALRGVHVVMAVRNVSNGNKVKEAIVNEIPSAKVEAMELDLSSNESVREFVSEFTSSGRPLNILINNGGVMGIPFELSKDNVELQFATNYLGHFLLTTLLLDTIKRTASETKREGRIVSVSSVVHWVTYGEGIRFERLNDEEGYNRWLSYGQSKLATHLHTIELARRLKEDGTEVTVNSLHPGVVGTNIYRYFGIWGGNLGQSGGILKYLIGLVFKRVPQGASTSCYLALRPEVKGTSGAYFANNHISTPAAQALDTNMAKKLWDFSMDLVK</sequence>
<dbReference type="InterPro" id="IPR036291">
    <property type="entry name" value="NAD(P)-bd_dom_sf"/>
</dbReference>
<reference evidence="1 2" key="1">
    <citation type="journal article" date="2015" name="Proc. Natl. Acad. Sci. U.S.A.">
        <title>The resurrection genome of Boea hygrometrica: A blueprint for survival of dehydration.</title>
        <authorList>
            <person name="Xiao L."/>
            <person name="Yang G."/>
            <person name="Zhang L."/>
            <person name="Yang X."/>
            <person name="Zhao S."/>
            <person name="Ji Z."/>
            <person name="Zhou Q."/>
            <person name="Hu M."/>
            <person name="Wang Y."/>
            <person name="Chen M."/>
            <person name="Xu Y."/>
            <person name="Jin H."/>
            <person name="Xiao X."/>
            <person name="Hu G."/>
            <person name="Bao F."/>
            <person name="Hu Y."/>
            <person name="Wan P."/>
            <person name="Li L."/>
            <person name="Deng X."/>
            <person name="Kuang T."/>
            <person name="Xiang C."/>
            <person name="Zhu J.K."/>
            <person name="Oliver M.J."/>
            <person name="He Y."/>
        </authorList>
    </citation>
    <scope>NUCLEOTIDE SEQUENCE [LARGE SCALE GENOMIC DNA]</scope>
    <source>
        <strain evidence="2">cv. XS01</strain>
    </source>
</reference>
<gene>
    <name evidence="1" type="ORF">F511_15982</name>
</gene>
<name>A0A2Z7BW53_9LAMI</name>
<accession>A0A2Z7BW53</accession>
<proteinExistence type="predicted"/>
<dbReference type="Gene3D" id="3.40.50.720">
    <property type="entry name" value="NAD(P)-binding Rossmann-like Domain"/>
    <property type="match status" value="1"/>
</dbReference>